<organism evidence="5 6">
    <name type="scientific">Lingula anatina</name>
    <name type="common">Brachiopod</name>
    <name type="synonym">Lingula unguis</name>
    <dbReference type="NCBI Taxonomy" id="7574"/>
    <lineage>
        <taxon>Eukaryota</taxon>
        <taxon>Metazoa</taxon>
        <taxon>Spiralia</taxon>
        <taxon>Lophotrochozoa</taxon>
        <taxon>Brachiopoda</taxon>
        <taxon>Linguliformea</taxon>
        <taxon>Lingulata</taxon>
        <taxon>Lingulida</taxon>
        <taxon>Linguloidea</taxon>
        <taxon>Lingulidae</taxon>
        <taxon>Lingula</taxon>
    </lineage>
</organism>
<evidence type="ECO:0000256" key="2">
    <source>
        <dbReference type="ARBA" id="ARBA00022729"/>
    </source>
</evidence>
<dbReference type="OrthoDB" id="676979at2759"/>
<keyword evidence="3" id="KW-0677">Repeat</keyword>
<dbReference type="GeneID" id="106175432"/>
<dbReference type="SMART" id="SM00369">
    <property type="entry name" value="LRR_TYP"/>
    <property type="match status" value="6"/>
</dbReference>
<reference evidence="6" key="1">
    <citation type="submission" date="2025-08" db="UniProtKB">
        <authorList>
            <consortium name="RefSeq"/>
        </authorList>
    </citation>
    <scope>IDENTIFICATION</scope>
    <source>
        <tissue evidence="6">Gonads</tissue>
    </source>
</reference>
<dbReference type="PANTHER" id="PTHR24373">
    <property type="entry name" value="SLIT RELATED LEUCINE-RICH REPEAT NEURONAL PROTEIN"/>
    <property type="match status" value="1"/>
</dbReference>
<evidence type="ECO:0000256" key="1">
    <source>
        <dbReference type="ARBA" id="ARBA00022614"/>
    </source>
</evidence>
<dbReference type="RefSeq" id="XP_013412887.1">
    <property type="nucleotide sequence ID" value="XM_013557433.1"/>
</dbReference>
<dbReference type="InterPro" id="IPR001611">
    <property type="entry name" value="Leu-rich_rpt"/>
</dbReference>
<evidence type="ECO:0000313" key="6">
    <source>
        <dbReference type="RefSeq" id="XP_013412887.1"/>
    </source>
</evidence>
<protein>
    <submittedName>
        <fullName evidence="6">Slit homolog 1 protein</fullName>
    </submittedName>
</protein>
<evidence type="ECO:0000256" key="4">
    <source>
        <dbReference type="SAM" id="SignalP"/>
    </source>
</evidence>
<proteinExistence type="predicted"/>
<sequence>MNLHHHIPAMAILLSLVSHVAADCPVRPPCTCDELGTNSDGTKSWSVNCVNKGLTMVPTFDTTKDSVEELLLGKNHISSISNDAFSTLKGLNFIDLSENNISYIGEKAFLGQKNSLEYLYLGKNVLTAIPVFAEDMSILRELVLSTNQMTTIPANAFHKTPALSKLYLNSNKISTIDGAAFDDIQNSLDLLNLQNNSLTSNVIQVLANLPKLRILYLAYNPLGNIPQAGFGQAFQSIQDLNLEFTQLSEFPVVLLSRFWKLRTLMLSGNQMASFDLPTVGNLTSTLQNLYLHNMGLTKIPKGIAQMKNLHRLELSRNSIATLDTCAFHNNTNLRTVSLSGNPLECTCNAAGLRFLQNILRKDFKGLDQPCPSESLKEYTVTTFPIDHCDTRDLCNSKLLSSTTSMPTQSPSASPVASGTATMSTVEVTTRLTPAMAVVTVMVVVSLR</sequence>
<dbReference type="Gene3D" id="3.80.10.10">
    <property type="entry name" value="Ribonuclease Inhibitor"/>
    <property type="match status" value="3"/>
</dbReference>
<dbReference type="GO" id="GO:0031012">
    <property type="term" value="C:extracellular matrix"/>
    <property type="evidence" value="ECO:0007669"/>
    <property type="project" value="TreeGrafter"/>
</dbReference>
<dbReference type="InParanoid" id="A0A1S3JRC1"/>
<keyword evidence="2 4" id="KW-0732">Signal</keyword>
<dbReference type="Pfam" id="PF13855">
    <property type="entry name" value="LRR_8"/>
    <property type="match status" value="2"/>
</dbReference>
<evidence type="ECO:0000256" key="3">
    <source>
        <dbReference type="ARBA" id="ARBA00022737"/>
    </source>
</evidence>
<feature type="chain" id="PRO_5010219107" evidence="4">
    <location>
        <begin position="23"/>
        <end position="447"/>
    </location>
</feature>
<dbReference type="InterPro" id="IPR003591">
    <property type="entry name" value="Leu-rich_rpt_typical-subtyp"/>
</dbReference>
<dbReference type="AlphaFoldDB" id="A0A1S3JRC1"/>
<dbReference type="InterPro" id="IPR032675">
    <property type="entry name" value="LRR_dom_sf"/>
</dbReference>
<name>A0A1S3JRC1_LINAN</name>
<dbReference type="Proteomes" id="UP000085678">
    <property type="component" value="Unplaced"/>
</dbReference>
<dbReference type="SUPFAM" id="SSF52058">
    <property type="entry name" value="L domain-like"/>
    <property type="match status" value="1"/>
</dbReference>
<dbReference type="KEGG" id="lak:106175432"/>
<dbReference type="InterPro" id="IPR050328">
    <property type="entry name" value="Dev_Immune_Receptor"/>
</dbReference>
<dbReference type="STRING" id="7574.A0A1S3JRC1"/>
<keyword evidence="1" id="KW-0433">Leucine-rich repeat</keyword>
<gene>
    <name evidence="6" type="primary">LOC106175432</name>
</gene>
<evidence type="ECO:0000313" key="5">
    <source>
        <dbReference type="Proteomes" id="UP000085678"/>
    </source>
</evidence>
<keyword evidence="5" id="KW-1185">Reference proteome</keyword>
<accession>A0A1S3JRC1</accession>
<feature type="signal peptide" evidence="4">
    <location>
        <begin position="1"/>
        <end position="22"/>
    </location>
</feature>
<dbReference type="PANTHER" id="PTHR24373:SF398">
    <property type="entry name" value="LEUCINE-RICH REPEAT-CONTAINING G-PROTEIN COUPLED RECEPTOR 6"/>
    <property type="match status" value="1"/>
</dbReference>
<dbReference type="GO" id="GO:0005615">
    <property type="term" value="C:extracellular space"/>
    <property type="evidence" value="ECO:0007669"/>
    <property type="project" value="TreeGrafter"/>
</dbReference>